<feature type="compositionally biased region" description="Acidic residues" evidence="17">
    <location>
        <begin position="1132"/>
        <end position="1145"/>
    </location>
</feature>
<dbReference type="InterPro" id="IPR000286">
    <property type="entry name" value="HDACs"/>
</dbReference>
<dbReference type="GO" id="GO:0141221">
    <property type="term" value="F:histone deacetylase activity, hydrolytic mechanism"/>
    <property type="evidence" value="ECO:0007669"/>
    <property type="project" value="UniProtKB-EC"/>
</dbReference>
<feature type="region of interest" description="Disordered" evidence="17">
    <location>
        <begin position="509"/>
        <end position="540"/>
    </location>
</feature>
<name>A0AAW0UIT5_SCYPA</name>
<evidence type="ECO:0000256" key="9">
    <source>
        <dbReference type="ARBA" id="ARBA00023015"/>
    </source>
</evidence>
<comment type="function">
    <text evidence="13">Responsible for the deacetylation of lysine residues on the N-terminal part of the core histones (H2A, H2B, H3 and H4). Histone deacetylation gives a tag for epigenetic repression and plays an important role in transcriptional regulation, cell cycle progression and developmental events.</text>
</comment>
<comment type="catalytic activity">
    <reaction evidence="12 13">
        <text>N(6)-acetyl-L-lysyl-[histone] + H2O = L-lysyl-[histone] + acetate</text>
        <dbReference type="Rhea" id="RHEA:58196"/>
        <dbReference type="Rhea" id="RHEA-COMP:9845"/>
        <dbReference type="Rhea" id="RHEA-COMP:11338"/>
        <dbReference type="ChEBI" id="CHEBI:15377"/>
        <dbReference type="ChEBI" id="CHEBI:29969"/>
        <dbReference type="ChEBI" id="CHEBI:30089"/>
        <dbReference type="ChEBI" id="CHEBI:61930"/>
        <dbReference type="EC" id="3.5.1.98"/>
    </reaction>
</comment>
<dbReference type="FunFam" id="3.40.800.20:FF:000002">
    <property type="entry name" value="Histone deacetylase"/>
    <property type="match status" value="1"/>
</dbReference>
<feature type="coiled-coil region" evidence="16">
    <location>
        <begin position="189"/>
        <end position="276"/>
    </location>
</feature>
<feature type="domain" description="Histone deacetylase" evidence="18">
    <location>
        <begin position="721"/>
        <end position="1038"/>
    </location>
</feature>
<protein>
    <recommendedName>
        <fullName evidence="3 13">Histone deacetylase</fullName>
        <ecNumber evidence="3 13">3.5.1.98</ecNumber>
    </recommendedName>
</protein>
<evidence type="ECO:0000259" key="18">
    <source>
        <dbReference type="Pfam" id="PF00850"/>
    </source>
</evidence>
<dbReference type="PANTHER" id="PTHR10625:SF5">
    <property type="entry name" value="HISTONE DEACETYLASE"/>
    <property type="match status" value="1"/>
</dbReference>
<keyword evidence="4 13" id="KW-0678">Repressor</keyword>
<evidence type="ECO:0000256" key="16">
    <source>
        <dbReference type="SAM" id="Coils"/>
    </source>
</evidence>
<proteinExistence type="inferred from homology"/>
<dbReference type="AlphaFoldDB" id="A0AAW0UIT5"/>
<keyword evidence="6 13" id="KW-0378">Hydrolase</keyword>
<evidence type="ECO:0000256" key="11">
    <source>
        <dbReference type="ARBA" id="ARBA00023242"/>
    </source>
</evidence>
<keyword evidence="20" id="KW-1185">Reference proteome</keyword>
<evidence type="ECO:0000256" key="14">
    <source>
        <dbReference type="PIRSR" id="PIRSR037911-1"/>
    </source>
</evidence>
<dbReference type="Pfam" id="PF00850">
    <property type="entry name" value="Hist_deacetyl"/>
    <property type="match status" value="1"/>
</dbReference>
<evidence type="ECO:0000256" key="3">
    <source>
        <dbReference type="ARBA" id="ARBA00012111"/>
    </source>
</evidence>
<evidence type="ECO:0000256" key="15">
    <source>
        <dbReference type="PIRSR" id="PIRSR037911-2"/>
    </source>
</evidence>
<dbReference type="GO" id="GO:0046872">
    <property type="term" value="F:metal ion binding"/>
    <property type="evidence" value="ECO:0007669"/>
    <property type="project" value="UniProtKB-KW"/>
</dbReference>
<dbReference type="PIRSF" id="PIRSF037911">
    <property type="entry name" value="HDAC_II_euk"/>
    <property type="match status" value="1"/>
</dbReference>
<feature type="binding site" evidence="15">
    <location>
        <position position="715"/>
    </location>
    <ligand>
        <name>Zn(2+)</name>
        <dbReference type="ChEBI" id="CHEBI:29105"/>
    </ligand>
</feature>
<evidence type="ECO:0000256" key="2">
    <source>
        <dbReference type="ARBA" id="ARBA00007738"/>
    </source>
</evidence>
<dbReference type="InterPro" id="IPR046949">
    <property type="entry name" value="HDAC4/5/7/9"/>
</dbReference>
<evidence type="ECO:0000256" key="1">
    <source>
        <dbReference type="ARBA" id="ARBA00004123"/>
    </source>
</evidence>
<feature type="region of interest" description="Disordered" evidence="17">
    <location>
        <begin position="641"/>
        <end position="667"/>
    </location>
</feature>
<evidence type="ECO:0000256" key="5">
    <source>
        <dbReference type="ARBA" id="ARBA00022723"/>
    </source>
</evidence>
<evidence type="ECO:0000256" key="8">
    <source>
        <dbReference type="ARBA" id="ARBA00022853"/>
    </source>
</evidence>
<dbReference type="PRINTS" id="PR01270">
    <property type="entry name" value="HDASUPER"/>
</dbReference>
<feature type="binding site" evidence="15">
    <location>
        <position position="713"/>
    </location>
    <ligand>
        <name>Zn(2+)</name>
        <dbReference type="ChEBI" id="CHEBI:29105"/>
    </ligand>
</feature>
<feature type="binding site" evidence="15">
    <location>
        <position position="797"/>
    </location>
    <ligand>
        <name>Zn(2+)</name>
        <dbReference type="ChEBI" id="CHEBI:29105"/>
    </ligand>
</feature>
<dbReference type="InterPro" id="IPR023801">
    <property type="entry name" value="His_deacetylse_dom"/>
</dbReference>
<dbReference type="PANTHER" id="PTHR10625">
    <property type="entry name" value="HISTONE DEACETYLASE HDAC1-RELATED"/>
    <property type="match status" value="1"/>
</dbReference>
<reference evidence="19 20" key="1">
    <citation type="submission" date="2023-03" db="EMBL/GenBank/DDBJ databases">
        <title>High-quality genome of Scylla paramamosain provides insights in environmental adaptation.</title>
        <authorList>
            <person name="Zhang L."/>
        </authorList>
    </citation>
    <scope>NUCLEOTIDE SEQUENCE [LARGE SCALE GENOMIC DNA]</scope>
    <source>
        <strain evidence="19">LZ_2023a</strain>
        <tissue evidence="19">Muscle</tissue>
    </source>
</reference>
<dbReference type="GO" id="GO:0000118">
    <property type="term" value="C:histone deacetylase complex"/>
    <property type="evidence" value="ECO:0007669"/>
    <property type="project" value="TreeGrafter"/>
</dbReference>
<dbReference type="SUPFAM" id="SSF52768">
    <property type="entry name" value="Arginase/deacetylase"/>
    <property type="match status" value="1"/>
</dbReference>
<organism evidence="19 20">
    <name type="scientific">Scylla paramamosain</name>
    <name type="common">Mud crab</name>
    <dbReference type="NCBI Taxonomy" id="85552"/>
    <lineage>
        <taxon>Eukaryota</taxon>
        <taxon>Metazoa</taxon>
        <taxon>Ecdysozoa</taxon>
        <taxon>Arthropoda</taxon>
        <taxon>Crustacea</taxon>
        <taxon>Multicrustacea</taxon>
        <taxon>Malacostraca</taxon>
        <taxon>Eumalacostraca</taxon>
        <taxon>Eucarida</taxon>
        <taxon>Decapoda</taxon>
        <taxon>Pleocyemata</taxon>
        <taxon>Brachyura</taxon>
        <taxon>Eubrachyura</taxon>
        <taxon>Portunoidea</taxon>
        <taxon>Portunidae</taxon>
        <taxon>Portuninae</taxon>
        <taxon>Scylla</taxon>
    </lineage>
</organism>
<comment type="subcellular location">
    <subcellularLocation>
        <location evidence="1 13">Nucleus</location>
    </subcellularLocation>
</comment>
<keyword evidence="8 13" id="KW-0156">Chromatin regulator</keyword>
<evidence type="ECO:0000256" key="10">
    <source>
        <dbReference type="ARBA" id="ARBA00023163"/>
    </source>
</evidence>
<dbReference type="InterPro" id="IPR023696">
    <property type="entry name" value="Ureohydrolase_dom_sf"/>
</dbReference>
<dbReference type="InterPro" id="IPR037138">
    <property type="entry name" value="His_deacetylse_dom_sf"/>
</dbReference>
<feature type="compositionally biased region" description="Polar residues" evidence="17">
    <location>
        <begin position="364"/>
        <end position="389"/>
    </location>
</feature>
<dbReference type="EMBL" id="JARAKH010000010">
    <property type="protein sequence ID" value="KAK8399985.1"/>
    <property type="molecule type" value="Genomic_DNA"/>
</dbReference>
<keyword evidence="5 15" id="KW-0479">Metal-binding</keyword>
<gene>
    <name evidence="19" type="ORF">O3P69_002988</name>
</gene>
<feature type="binding site" evidence="15">
    <location>
        <position position="721"/>
    </location>
    <ligand>
        <name>Zn(2+)</name>
        <dbReference type="ChEBI" id="CHEBI:29105"/>
    </ligand>
</feature>
<dbReference type="GO" id="GO:0000122">
    <property type="term" value="P:negative regulation of transcription by RNA polymerase II"/>
    <property type="evidence" value="ECO:0007669"/>
    <property type="project" value="InterPro"/>
</dbReference>
<comment type="caution">
    <text evidence="19">The sequence shown here is derived from an EMBL/GenBank/DDBJ whole genome shotgun (WGS) entry which is preliminary data.</text>
</comment>
<keyword evidence="10 13" id="KW-0804">Transcription</keyword>
<feature type="active site" evidence="14">
    <location>
        <position position="849"/>
    </location>
</feature>
<keyword evidence="11" id="KW-0539">Nucleus</keyword>
<feature type="region of interest" description="Disordered" evidence="17">
    <location>
        <begin position="1094"/>
        <end position="1145"/>
    </location>
</feature>
<evidence type="ECO:0000313" key="20">
    <source>
        <dbReference type="Proteomes" id="UP001487740"/>
    </source>
</evidence>
<dbReference type="Proteomes" id="UP001487740">
    <property type="component" value="Unassembled WGS sequence"/>
</dbReference>
<dbReference type="GO" id="GO:0040029">
    <property type="term" value="P:epigenetic regulation of gene expression"/>
    <property type="evidence" value="ECO:0007669"/>
    <property type="project" value="TreeGrafter"/>
</dbReference>
<evidence type="ECO:0000256" key="4">
    <source>
        <dbReference type="ARBA" id="ARBA00022491"/>
    </source>
</evidence>
<keyword evidence="16" id="KW-0175">Coiled coil</keyword>
<accession>A0AAW0UIT5</accession>
<dbReference type="EC" id="3.5.1.98" evidence="3 13"/>
<evidence type="ECO:0000313" key="19">
    <source>
        <dbReference type="EMBL" id="KAK8399985.1"/>
    </source>
</evidence>
<keyword evidence="9 13" id="KW-0805">Transcription regulation</keyword>
<dbReference type="Gene3D" id="3.40.800.20">
    <property type="entry name" value="Histone deacetylase domain"/>
    <property type="match status" value="1"/>
</dbReference>
<dbReference type="Gene3D" id="6.10.250.1550">
    <property type="match status" value="1"/>
</dbReference>
<evidence type="ECO:0000256" key="12">
    <source>
        <dbReference type="ARBA" id="ARBA00048287"/>
    </source>
</evidence>
<evidence type="ECO:0000256" key="17">
    <source>
        <dbReference type="SAM" id="MobiDB-lite"/>
    </source>
</evidence>
<feature type="compositionally biased region" description="Gly residues" evidence="17">
    <location>
        <begin position="396"/>
        <end position="409"/>
    </location>
</feature>
<dbReference type="CDD" id="cd11681">
    <property type="entry name" value="HDAC_classIIa"/>
    <property type="match status" value="1"/>
</dbReference>
<sequence>MSKCCPLPDVADFYKRRLVGMMTPCGILSHRHCSSMNGVELLAMTRSGRLDDMQGRTYGLRQSAFGISVRLTEFRDYLWELSRGWLREKCVTTALATHSVTLRASQPSLGSDMPQNLDKLPASHVMEINTSYGGPLVKKEVGSPPLGSPQLPPCSVSSELTEMANDPATFEQHLLQLKQDQQLQQELLLQQYQLQQQQLTEQHQKQLQQHIKLQQNLLYHQFQQEHQRLLEQQENELRSQLKQYLEQQTKREEERIEKQKKENERLEAIKMKDKSEESAVASSEVKQRLQEVILKKQRDAKAAGGGGGAAGGTSSLRAWPPGNDFPLRKTASEPNICLKARHRQRMSTERRPSPLRRPPYAVESGSTPDSGQSSPPNGLPTSRSSSGSTPIHEEGGGSPYGAHGGGGQGSCSDLPVYSSLPNISMGRPPHSTQPEGLKLPIVSEADMRTLPTHVSMPLTGHLLSSTLPYYPTLPVIDGEGYSMGTPRGQQVTAMETSSGGGIMRGGIYHPSAAPAITDPQVRSSRSRPLSRTHSSPLPLGHPVLQAQPPSFLPHAPPSATHQHTLDPYLLKQQIRHAVLTRANSKNQVENVAEETEAAVAQAIATDKTPEVIDLTERKIEESQLAARHHREHILFQHHRDLTVKPPPLHSATGSAFTPAPRSGNHIARPLSRALSSPLVTLSPQGSPQEQLNISKQGATTGLAYDNMMLKHQCVCGDNSHHPEHGGRLHSIMARLQETGLIHRCHYLRARKATLEEIQSCHSEAHTLLFGTNPLNRSRLDMSMFADLPIKSFVRLHCGGIGVDLDTTWNEMHTSSAARMAAGCVVDLAYKVATGELRNGFALVRPPGHHAEHQQAMGFCFFNSIAIAARQLHQKLNLKKILIVDWDVHHGNGTQSMFYDDRHVLYISMHRYDDGSFFPGTGAPTEVGECDGYGFNVNIAFSGGLKPPMGDAEYLAAFRSVVMPIAREFDPDVVLVSAGFDAADGHPSPLGGYKVSASCFAHMTKQLMTLARGKVVLALEGGYNLTSISDASEACVRALTGEDLPPISEHELARPPCQSALETLQNVIAVQSGPWPVVRRQSGLLGLSQAEAQGREEEQETVSAMASLRVDPQNHQSRSPEPPPQTTAPGTSNDEEEPMEEDSEVK</sequence>
<keyword evidence="7 15" id="KW-0862">Zinc</keyword>
<feature type="region of interest" description="Disordered" evidence="17">
    <location>
        <begin position="297"/>
        <end position="436"/>
    </location>
</feature>
<evidence type="ECO:0000256" key="13">
    <source>
        <dbReference type="PIRNR" id="PIRNR037911"/>
    </source>
</evidence>
<comment type="similarity">
    <text evidence="2 13">Belongs to the histone deacetylase family. HD type 2 subfamily.</text>
</comment>
<evidence type="ECO:0000256" key="6">
    <source>
        <dbReference type="ARBA" id="ARBA00022801"/>
    </source>
</evidence>
<evidence type="ECO:0000256" key="7">
    <source>
        <dbReference type="ARBA" id="ARBA00022833"/>
    </source>
</evidence>